<sequence>MVYCQYIGISSGFLFRIVLLFVPGGEANAETIETSTVGPLLEILYRATSSRVGAICLLMFPLLCFMFACWAALTTSSRMTFAFIRDGGLPISRIFAAFNVITASSVVALGLSYAIYVAANIVRGRRKLPERAFTLPGWLGWTVIIGLVYTTMTTVLVLFPPTLPVDGTSMNYCVVLFATILLISVIRWFADDRHNFRDPRLVTFAQR</sequence>
<dbReference type="EMBL" id="MCFJ01000011">
    <property type="protein sequence ID" value="ORY60680.1"/>
    <property type="molecule type" value="Genomic_DNA"/>
</dbReference>
<keyword evidence="2" id="KW-0813">Transport</keyword>
<evidence type="ECO:0000256" key="5">
    <source>
        <dbReference type="ARBA" id="ARBA00023136"/>
    </source>
</evidence>
<evidence type="ECO:0000256" key="6">
    <source>
        <dbReference type="SAM" id="Phobius"/>
    </source>
</evidence>
<dbReference type="AlphaFoldDB" id="A0A1Y2DN55"/>
<protein>
    <recommendedName>
        <fullName evidence="10">Amino acid permease/ SLC12A domain-containing protein</fullName>
    </recommendedName>
</protein>
<evidence type="ECO:0000313" key="8">
    <source>
        <dbReference type="EMBL" id="ORY60680.1"/>
    </source>
</evidence>
<dbReference type="Pfam" id="PF13520">
    <property type="entry name" value="AA_permease_2"/>
    <property type="match status" value="1"/>
</dbReference>
<dbReference type="InParanoid" id="A0A1Y2DN55"/>
<dbReference type="GeneID" id="63780961"/>
<keyword evidence="7" id="KW-0732">Signal</keyword>
<feature type="transmembrane region" description="Helical" evidence="6">
    <location>
        <begin position="169"/>
        <end position="190"/>
    </location>
</feature>
<dbReference type="RefSeq" id="XP_040712907.1">
    <property type="nucleotide sequence ID" value="XM_040864749.1"/>
</dbReference>
<dbReference type="OrthoDB" id="2417308at2759"/>
<keyword evidence="4 6" id="KW-1133">Transmembrane helix</keyword>
<evidence type="ECO:0000256" key="7">
    <source>
        <dbReference type="SAM" id="SignalP"/>
    </source>
</evidence>
<dbReference type="Proteomes" id="UP000193689">
    <property type="component" value="Unassembled WGS sequence"/>
</dbReference>
<evidence type="ECO:0000313" key="9">
    <source>
        <dbReference type="Proteomes" id="UP000193689"/>
    </source>
</evidence>
<dbReference type="Gene3D" id="1.20.1740.10">
    <property type="entry name" value="Amino acid/polyamine transporter I"/>
    <property type="match status" value="1"/>
</dbReference>
<dbReference type="GO" id="GO:0016020">
    <property type="term" value="C:membrane"/>
    <property type="evidence" value="ECO:0007669"/>
    <property type="project" value="UniProtKB-SubCell"/>
</dbReference>
<evidence type="ECO:0000256" key="1">
    <source>
        <dbReference type="ARBA" id="ARBA00004141"/>
    </source>
</evidence>
<dbReference type="PANTHER" id="PTHR45649:SF14">
    <property type="entry name" value="GABA PERMEASE"/>
    <property type="match status" value="1"/>
</dbReference>
<organism evidence="8 9">
    <name type="scientific">Pseudomassariella vexata</name>
    <dbReference type="NCBI Taxonomy" id="1141098"/>
    <lineage>
        <taxon>Eukaryota</taxon>
        <taxon>Fungi</taxon>
        <taxon>Dikarya</taxon>
        <taxon>Ascomycota</taxon>
        <taxon>Pezizomycotina</taxon>
        <taxon>Sordariomycetes</taxon>
        <taxon>Xylariomycetidae</taxon>
        <taxon>Amphisphaeriales</taxon>
        <taxon>Pseudomassariaceae</taxon>
        <taxon>Pseudomassariella</taxon>
    </lineage>
</organism>
<keyword evidence="5 6" id="KW-0472">Membrane</keyword>
<comment type="subcellular location">
    <subcellularLocation>
        <location evidence="1">Membrane</location>
        <topology evidence="1">Multi-pass membrane protein</topology>
    </subcellularLocation>
</comment>
<keyword evidence="3 6" id="KW-0812">Transmembrane</keyword>
<feature type="transmembrane region" description="Helical" evidence="6">
    <location>
        <begin position="93"/>
        <end position="117"/>
    </location>
</feature>
<keyword evidence="9" id="KW-1185">Reference proteome</keyword>
<feature type="transmembrane region" description="Helical" evidence="6">
    <location>
        <begin position="52"/>
        <end position="73"/>
    </location>
</feature>
<evidence type="ECO:0008006" key="10">
    <source>
        <dbReference type="Google" id="ProtNLM"/>
    </source>
</evidence>
<dbReference type="PANTHER" id="PTHR45649">
    <property type="entry name" value="AMINO-ACID PERMEASE BAT1"/>
    <property type="match status" value="1"/>
</dbReference>
<evidence type="ECO:0000256" key="2">
    <source>
        <dbReference type="ARBA" id="ARBA00022448"/>
    </source>
</evidence>
<dbReference type="GO" id="GO:0022857">
    <property type="term" value="F:transmembrane transporter activity"/>
    <property type="evidence" value="ECO:0007669"/>
    <property type="project" value="InterPro"/>
</dbReference>
<feature type="chain" id="PRO_5013005609" description="Amino acid permease/ SLC12A domain-containing protein" evidence="7">
    <location>
        <begin position="30"/>
        <end position="207"/>
    </location>
</feature>
<accession>A0A1Y2DN55</accession>
<feature type="signal peptide" evidence="7">
    <location>
        <begin position="1"/>
        <end position="29"/>
    </location>
</feature>
<reference evidence="8 9" key="1">
    <citation type="submission" date="2016-07" db="EMBL/GenBank/DDBJ databases">
        <title>Pervasive Adenine N6-methylation of Active Genes in Fungi.</title>
        <authorList>
            <consortium name="DOE Joint Genome Institute"/>
            <person name="Mondo S.J."/>
            <person name="Dannebaum R.O."/>
            <person name="Kuo R.C."/>
            <person name="Labutti K."/>
            <person name="Haridas S."/>
            <person name="Kuo A."/>
            <person name="Salamov A."/>
            <person name="Ahrendt S.R."/>
            <person name="Lipzen A."/>
            <person name="Sullivan W."/>
            <person name="Andreopoulos W.B."/>
            <person name="Clum A."/>
            <person name="Lindquist E."/>
            <person name="Daum C."/>
            <person name="Ramamoorthy G.K."/>
            <person name="Gryganskyi A."/>
            <person name="Culley D."/>
            <person name="Magnuson J.K."/>
            <person name="James T.Y."/>
            <person name="O'Malley M.A."/>
            <person name="Stajich J.E."/>
            <person name="Spatafora J.W."/>
            <person name="Visel A."/>
            <person name="Grigoriev I.V."/>
        </authorList>
    </citation>
    <scope>NUCLEOTIDE SEQUENCE [LARGE SCALE GENOMIC DNA]</scope>
    <source>
        <strain evidence="8 9">CBS 129021</strain>
    </source>
</reference>
<dbReference type="InterPro" id="IPR002293">
    <property type="entry name" value="AA/rel_permease1"/>
</dbReference>
<comment type="caution">
    <text evidence="8">The sequence shown here is derived from an EMBL/GenBank/DDBJ whole genome shotgun (WGS) entry which is preliminary data.</text>
</comment>
<proteinExistence type="predicted"/>
<evidence type="ECO:0000256" key="3">
    <source>
        <dbReference type="ARBA" id="ARBA00022692"/>
    </source>
</evidence>
<gene>
    <name evidence="8" type="ORF">BCR38DRAFT_496287</name>
</gene>
<feature type="transmembrane region" description="Helical" evidence="6">
    <location>
        <begin position="138"/>
        <end position="163"/>
    </location>
</feature>
<evidence type="ECO:0000256" key="4">
    <source>
        <dbReference type="ARBA" id="ARBA00022989"/>
    </source>
</evidence>
<name>A0A1Y2DN55_9PEZI</name>